<feature type="binding site" evidence="9">
    <location>
        <position position="218"/>
    </location>
    <ligand>
        <name>substrate</name>
    </ligand>
</feature>
<evidence type="ECO:0000256" key="4">
    <source>
        <dbReference type="ARBA" id="ARBA00022793"/>
    </source>
</evidence>
<dbReference type="Pfam" id="PF00215">
    <property type="entry name" value="OMPdecase"/>
    <property type="match status" value="1"/>
</dbReference>
<feature type="active site" description="For OMPdecase activity" evidence="8">
    <location>
        <position position="88"/>
    </location>
</feature>
<dbReference type="NCBIfam" id="TIGR01740">
    <property type="entry name" value="pyrF"/>
    <property type="match status" value="1"/>
</dbReference>
<evidence type="ECO:0000256" key="7">
    <source>
        <dbReference type="ARBA" id="ARBA00033428"/>
    </source>
</evidence>
<keyword evidence="5" id="KW-0665">Pyrimidine biosynthesis</keyword>
<dbReference type="PANTHER" id="PTHR32119:SF2">
    <property type="entry name" value="OROTIDINE 5'-PHOSPHATE DECARBOXYLASE"/>
    <property type="match status" value="1"/>
</dbReference>
<dbReference type="EC" id="4.1.1.23" evidence="2"/>
<accession>A0A2R7Y9C4</accession>
<dbReference type="InterPro" id="IPR011060">
    <property type="entry name" value="RibuloseP-bd_barrel"/>
</dbReference>
<evidence type="ECO:0000256" key="9">
    <source>
        <dbReference type="PIRSR" id="PIRSR614732-2"/>
    </source>
</evidence>
<dbReference type="InterPro" id="IPR001754">
    <property type="entry name" value="OMPdeCOase_dom"/>
</dbReference>
<keyword evidence="4" id="KW-0210">Decarboxylase</keyword>
<dbReference type="GO" id="GO:0044205">
    <property type="term" value="P:'de novo' UMP biosynthetic process"/>
    <property type="evidence" value="ECO:0007669"/>
    <property type="project" value="UniProtKB-UniPathway"/>
</dbReference>
<feature type="domain" description="Orotidine 5'-phosphate decarboxylase" evidence="10">
    <location>
        <begin position="23"/>
        <end position="233"/>
    </location>
</feature>
<evidence type="ECO:0000256" key="1">
    <source>
        <dbReference type="ARBA" id="ARBA00004861"/>
    </source>
</evidence>
<dbReference type="SUPFAM" id="SSF51366">
    <property type="entry name" value="Ribulose-phoshate binding barrel"/>
    <property type="match status" value="1"/>
</dbReference>
<dbReference type="InterPro" id="IPR014732">
    <property type="entry name" value="OMPdecase"/>
</dbReference>
<evidence type="ECO:0000256" key="8">
    <source>
        <dbReference type="PIRSR" id="PIRSR614732-1"/>
    </source>
</evidence>
<proteinExistence type="predicted"/>
<feature type="active site" description="For OMPdecase activity" evidence="8">
    <location>
        <position position="83"/>
    </location>
</feature>
<feature type="binding site" evidence="9">
    <location>
        <position position="29"/>
    </location>
    <ligand>
        <name>substrate</name>
    </ligand>
</feature>
<dbReference type="InterPro" id="IPR013785">
    <property type="entry name" value="Aldolase_TIM"/>
</dbReference>
<gene>
    <name evidence="11" type="ORF">B7O98_00870</name>
</gene>
<evidence type="ECO:0000256" key="5">
    <source>
        <dbReference type="ARBA" id="ARBA00022975"/>
    </source>
</evidence>
<dbReference type="SMART" id="SM00934">
    <property type="entry name" value="OMPdecase"/>
    <property type="match status" value="1"/>
</dbReference>
<reference evidence="11 12" key="1">
    <citation type="journal article" date="2018" name="Syst. Appl. Microbiol.">
        <title>A new symbiotic nanoarchaeote (Candidatus Nanoclepta minutus) and its host (Zestosphaera tikiterensis gen. nov., sp. nov.) from a New Zealand hot spring.</title>
        <authorList>
            <person name="St John E."/>
            <person name="Liu Y."/>
            <person name="Podar M."/>
            <person name="Stott M.B."/>
            <person name="Meneghin J."/>
            <person name="Chen Z."/>
            <person name="Lagutin K."/>
            <person name="Mitchell K."/>
            <person name="Reysenbach A.L."/>
        </authorList>
    </citation>
    <scope>NUCLEOTIDE SEQUENCE [LARGE SCALE GENOMIC DNA]</scope>
    <source>
        <strain evidence="11">NZ3</strain>
    </source>
</reference>
<feature type="binding site" evidence="9">
    <location>
        <position position="141"/>
    </location>
    <ligand>
        <name>substrate</name>
    </ligand>
</feature>
<evidence type="ECO:0000256" key="6">
    <source>
        <dbReference type="ARBA" id="ARBA00023239"/>
    </source>
</evidence>
<dbReference type="UniPathway" id="UPA00070">
    <property type="reaction ID" value="UER00120"/>
</dbReference>
<keyword evidence="6" id="KW-0456">Lyase</keyword>
<comment type="caution">
    <text evidence="11">The sequence shown here is derived from an EMBL/GenBank/DDBJ whole genome shotgun (WGS) entry which is preliminary data.</text>
</comment>
<evidence type="ECO:0000259" key="10">
    <source>
        <dbReference type="SMART" id="SM00934"/>
    </source>
</evidence>
<feature type="binding site" evidence="9">
    <location>
        <position position="55"/>
    </location>
    <ligand>
        <name>substrate</name>
    </ligand>
</feature>
<organism evidence="11 12">
    <name type="scientific">Zestosphaera tikiterensis</name>
    <dbReference type="NCBI Taxonomy" id="1973259"/>
    <lineage>
        <taxon>Archaea</taxon>
        <taxon>Thermoproteota</taxon>
        <taxon>Thermoprotei</taxon>
        <taxon>Desulfurococcales</taxon>
        <taxon>Desulfurococcaceae</taxon>
        <taxon>Zestosphaera</taxon>
    </lineage>
</organism>
<dbReference type="Gene3D" id="3.20.20.70">
    <property type="entry name" value="Aldolase class I"/>
    <property type="match status" value="1"/>
</dbReference>
<dbReference type="GO" id="GO:0006207">
    <property type="term" value="P:'de novo' pyrimidine nucleobase biosynthetic process"/>
    <property type="evidence" value="ECO:0007669"/>
    <property type="project" value="InterPro"/>
</dbReference>
<feature type="active site" description="For OMPdecase activity" evidence="8">
    <location>
        <position position="85"/>
    </location>
</feature>
<dbReference type="GO" id="GO:0004590">
    <property type="term" value="F:orotidine-5'-phosphate decarboxylase activity"/>
    <property type="evidence" value="ECO:0007669"/>
    <property type="project" value="UniProtKB-EC"/>
</dbReference>
<feature type="binding site" evidence="9">
    <location>
        <position position="217"/>
    </location>
    <ligand>
        <name>substrate</name>
    </ligand>
</feature>
<comment type="pathway">
    <text evidence="1">Pyrimidine metabolism; UMP biosynthesis via de novo pathway; UMP from orotate: step 2/2.</text>
</comment>
<dbReference type="AlphaFoldDB" id="A0A2R7Y9C4"/>
<dbReference type="GO" id="GO:0005829">
    <property type="term" value="C:cytosol"/>
    <property type="evidence" value="ECO:0007669"/>
    <property type="project" value="TreeGrafter"/>
</dbReference>
<sequence length="246" mass="26630">MLWWLRSKFYKLILHLFSGHLGKVIVALDPPEGVNPLDWVKQRYTSLKDLAEGFKVGLPLTLRVGLGKLNEVFRDYDGLLIADLKLADIGDIMVNVLEGLSKTKVNGVIAHAFVGYEDGVGKLALKSKELGIKLITVVSMSHKGSLEFMDKHLNELVELSIKAGVWGVVAPATRPDVVKRVRALAGDKLKILTPGVGFQGAPPGVGICAGADYEIVGRAITSAADPIKAFHDIVLKQEEAIKECVS</sequence>
<evidence type="ECO:0000313" key="11">
    <source>
        <dbReference type="EMBL" id="PUA33997.1"/>
    </source>
</evidence>
<dbReference type="CDD" id="cd04725">
    <property type="entry name" value="OMP_decarboxylase_like"/>
    <property type="match status" value="1"/>
</dbReference>
<evidence type="ECO:0000313" key="12">
    <source>
        <dbReference type="Proteomes" id="UP000244093"/>
    </source>
</evidence>
<dbReference type="PANTHER" id="PTHR32119">
    <property type="entry name" value="OROTIDINE 5'-PHOSPHATE DECARBOXYLASE"/>
    <property type="match status" value="1"/>
</dbReference>
<protein>
    <recommendedName>
        <fullName evidence="3">Orotidine 5'-phosphate decarboxylase</fullName>
        <ecNumber evidence="2">4.1.1.23</ecNumber>
    </recommendedName>
    <alternativeName>
        <fullName evidence="7">OMP decarboxylase</fullName>
    </alternativeName>
</protein>
<evidence type="ECO:0000256" key="2">
    <source>
        <dbReference type="ARBA" id="ARBA00012321"/>
    </source>
</evidence>
<dbReference type="EMBL" id="NBVN01000001">
    <property type="protein sequence ID" value="PUA33997.1"/>
    <property type="molecule type" value="Genomic_DNA"/>
</dbReference>
<name>A0A2R7Y9C4_9CREN</name>
<evidence type="ECO:0000256" key="3">
    <source>
        <dbReference type="ARBA" id="ARBA00021923"/>
    </source>
</evidence>
<dbReference type="Proteomes" id="UP000244093">
    <property type="component" value="Unassembled WGS sequence"/>
</dbReference>